<dbReference type="Proteomes" id="UP000663842">
    <property type="component" value="Unassembled WGS sequence"/>
</dbReference>
<dbReference type="Gene3D" id="3.60.10.10">
    <property type="entry name" value="Endonuclease/exonuclease/phosphatase"/>
    <property type="match status" value="1"/>
</dbReference>
<dbReference type="InterPro" id="IPR036691">
    <property type="entry name" value="Endo/exonu/phosph_ase_sf"/>
</dbReference>
<evidence type="ECO:0000313" key="3">
    <source>
        <dbReference type="Proteomes" id="UP000663887"/>
    </source>
</evidence>
<dbReference type="EMBL" id="CAJOBF010019171">
    <property type="protein sequence ID" value="CAF4374130.1"/>
    <property type="molecule type" value="Genomic_DNA"/>
</dbReference>
<sequence length="123" mass="13765">MISSGVQSDNKTRRVHGVAICLDPIATKVWKDSGSGWEAVSERVIKIRLKCTPVDITVLSVYSPVNPSTKQMANDADKFYSDLQDTINNVSTNDMRIIMGDLNARVGGNHQQLCWTIHSRYRK</sequence>
<organism evidence="1 3">
    <name type="scientific">Rotaria magnacalcarata</name>
    <dbReference type="NCBI Taxonomy" id="392030"/>
    <lineage>
        <taxon>Eukaryota</taxon>
        <taxon>Metazoa</taxon>
        <taxon>Spiralia</taxon>
        <taxon>Gnathifera</taxon>
        <taxon>Rotifera</taxon>
        <taxon>Eurotatoria</taxon>
        <taxon>Bdelloidea</taxon>
        <taxon>Philodinida</taxon>
        <taxon>Philodinidae</taxon>
        <taxon>Rotaria</taxon>
    </lineage>
</organism>
<dbReference type="SUPFAM" id="SSF56219">
    <property type="entry name" value="DNase I-like"/>
    <property type="match status" value="1"/>
</dbReference>
<dbReference type="Proteomes" id="UP000663887">
    <property type="component" value="Unassembled WGS sequence"/>
</dbReference>
<reference evidence="1" key="1">
    <citation type="submission" date="2021-02" db="EMBL/GenBank/DDBJ databases">
        <authorList>
            <person name="Nowell W R."/>
        </authorList>
    </citation>
    <scope>NUCLEOTIDE SEQUENCE</scope>
</reference>
<evidence type="ECO:0000313" key="1">
    <source>
        <dbReference type="EMBL" id="CAF2156373.1"/>
    </source>
</evidence>
<protein>
    <recommendedName>
        <fullName evidence="4">Craniofacial development protein 2</fullName>
    </recommendedName>
</protein>
<accession>A0A816YAG7</accession>
<dbReference type="AlphaFoldDB" id="A0A816YAG7"/>
<gene>
    <name evidence="2" type="ORF">UXM345_LOCUS37107</name>
    <name evidence="1" type="ORF">XDN619_LOCUS29689</name>
</gene>
<proteinExistence type="predicted"/>
<comment type="caution">
    <text evidence="1">The sequence shown here is derived from an EMBL/GenBank/DDBJ whole genome shotgun (WGS) entry which is preliminary data.</text>
</comment>
<dbReference type="EMBL" id="CAJNRG010014549">
    <property type="protein sequence ID" value="CAF2156373.1"/>
    <property type="molecule type" value="Genomic_DNA"/>
</dbReference>
<name>A0A816YAG7_9BILA</name>
<evidence type="ECO:0008006" key="4">
    <source>
        <dbReference type="Google" id="ProtNLM"/>
    </source>
</evidence>
<evidence type="ECO:0000313" key="2">
    <source>
        <dbReference type="EMBL" id="CAF4374130.1"/>
    </source>
</evidence>